<evidence type="ECO:0000259" key="2">
    <source>
        <dbReference type="PROSITE" id="PS50125"/>
    </source>
</evidence>
<accession>A0A1G6N4D4</accession>
<dbReference type="InterPro" id="IPR008984">
    <property type="entry name" value="SMAD_FHA_dom_sf"/>
</dbReference>
<dbReference type="OrthoDB" id="54411at2"/>
<dbReference type="PANTHER" id="PTHR43081">
    <property type="entry name" value="ADENYLATE CYCLASE, TERMINAL-DIFFERENTIATION SPECIFIC-RELATED"/>
    <property type="match status" value="1"/>
</dbReference>
<dbReference type="Proteomes" id="UP000199628">
    <property type="component" value="Unassembled WGS sequence"/>
</dbReference>
<dbReference type="InterPro" id="IPR001054">
    <property type="entry name" value="A/G_cyclase"/>
</dbReference>
<dbReference type="InterPro" id="IPR000253">
    <property type="entry name" value="FHA_dom"/>
</dbReference>
<protein>
    <submittedName>
        <fullName evidence="3">Adenylate cyclase, class 3</fullName>
    </submittedName>
</protein>
<dbReference type="CDD" id="cd07302">
    <property type="entry name" value="CHD"/>
    <property type="match status" value="1"/>
</dbReference>
<keyword evidence="4" id="KW-1185">Reference proteome</keyword>
<dbReference type="GO" id="GO:0004016">
    <property type="term" value="F:adenylate cyclase activity"/>
    <property type="evidence" value="ECO:0007669"/>
    <property type="project" value="UniProtKB-ARBA"/>
</dbReference>
<feature type="domain" description="FHA" evidence="1">
    <location>
        <begin position="201"/>
        <end position="244"/>
    </location>
</feature>
<dbReference type="Gene3D" id="2.60.200.20">
    <property type="match status" value="1"/>
</dbReference>
<dbReference type="STRING" id="639004.SAMN04488239_10318"/>
<dbReference type="PANTHER" id="PTHR43081:SF1">
    <property type="entry name" value="ADENYLATE CYCLASE, TERMINAL-DIFFERENTIATION SPECIFIC"/>
    <property type="match status" value="1"/>
</dbReference>
<evidence type="ECO:0000313" key="3">
    <source>
        <dbReference type="EMBL" id="SDC62086.1"/>
    </source>
</evidence>
<dbReference type="AlphaFoldDB" id="A0A1G6N4D4"/>
<dbReference type="SUPFAM" id="SSF49879">
    <property type="entry name" value="SMAD/FHA domain"/>
    <property type="match status" value="1"/>
</dbReference>
<dbReference type="SUPFAM" id="SSF55073">
    <property type="entry name" value="Nucleotide cyclase"/>
    <property type="match status" value="1"/>
</dbReference>
<sequence>MPMTSVLLADITGSTALYDKLGQQVAMERVASMLARLREIAEAHDGRCIKMKGDDVLCRFDAPDQGYAAARQMLAEPWPHGLNLHAGLYWGEADETAGDLYGDAVNVAARLASLAKAGEILAGNAAVEQLDSEARAAFLLIGSIRLKGKTEPTRVYSITQGTSAGRTTIAGGFAALMRARTESAEFRTGDGVWHLTEGQSLTIGRADDCDIRLSEPWVSRQHGRLELRGAVLEYADHSSAGSAVLPEDGPAVDVHRRAVPLMGTGVLLFGTGDQEAAGARLIYATNDLIPE</sequence>
<dbReference type="Pfam" id="PF00498">
    <property type="entry name" value="FHA"/>
    <property type="match status" value="1"/>
</dbReference>
<dbReference type="PROSITE" id="PS50006">
    <property type="entry name" value="FHA_DOMAIN"/>
    <property type="match status" value="1"/>
</dbReference>
<gene>
    <name evidence="3" type="ORF">SAMN04488239_10318</name>
</gene>
<dbReference type="GO" id="GO:0009190">
    <property type="term" value="P:cyclic nucleotide biosynthetic process"/>
    <property type="evidence" value="ECO:0007669"/>
    <property type="project" value="InterPro"/>
</dbReference>
<dbReference type="InterPro" id="IPR029787">
    <property type="entry name" value="Nucleotide_cyclase"/>
</dbReference>
<name>A0A1G6N4D4_9RHOB</name>
<dbReference type="GO" id="GO:0035556">
    <property type="term" value="P:intracellular signal transduction"/>
    <property type="evidence" value="ECO:0007669"/>
    <property type="project" value="InterPro"/>
</dbReference>
<proteinExistence type="predicted"/>
<organism evidence="3 4">
    <name type="scientific">Ruegeria marina</name>
    <dbReference type="NCBI Taxonomy" id="639004"/>
    <lineage>
        <taxon>Bacteria</taxon>
        <taxon>Pseudomonadati</taxon>
        <taxon>Pseudomonadota</taxon>
        <taxon>Alphaproteobacteria</taxon>
        <taxon>Rhodobacterales</taxon>
        <taxon>Roseobacteraceae</taxon>
        <taxon>Ruegeria</taxon>
    </lineage>
</organism>
<dbReference type="EMBL" id="FMZV01000003">
    <property type="protein sequence ID" value="SDC62086.1"/>
    <property type="molecule type" value="Genomic_DNA"/>
</dbReference>
<dbReference type="SMART" id="SM00240">
    <property type="entry name" value="FHA"/>
    <property type="match status" value="1"/>
</dbReference>
<evidence type="ECO:0000313" key="4">
    <source>
        <dbReference type="Proteomes" id="UP000199628"/>
    </source>
</evidence>
<dbReference type="RefSeq" id="WP_093028256.1">
    <property type="nucleotide sequence ID" value="NZ_FMZV01000003.1"/>
</dbReference>
<reference evidence="4" key="1">
    <citation type="submission" date="2016-10" db="EMBL/GenBank/DDBJ databases">
        <authorList>
            <person name="Varghese N."/>
            <person name="Submissions S."/>
        </authorList>
    </citation>
    <scope>NUCLEOTIDE SEQUENCE [LARGE SCALE GENOMIC DNA]</scope>
    <source>
        <strain evidence="4">CGMCC 1.9108</strain>
    </source>
</reference>
<dbReference type="CDD" id="cd00060">
    <property type="entry name" value="FHA"/>
    <property type="match status" value="1"/>
</dbReference>
<dbReference type="InterPro" id="IPR050697">
    <property type="entry name" value="Adenylyl/Guanylyl_Cyclase_3/4"/>
</dbReference>
<dbReference type="Gene3D" id="3.30.70.1230">
    <property type="entry name" value="Nucleotide cyclase"/>
    <property type="match status" value="1"/>
</dbReference>
<dbReference type="PROSITE" id="PS50125">
    <property type="entry name" value="GUANYLATE_CYCLASE_2"/>
    <property type="match status" value="1"/>
</dbReference>
<evidence type="ECO:0000259" key="1">
    <source>
        <dbReference type="PROSITE" id="PS50006"/>
    </source>
</evidence>
<feature type="domain" description="Guanylate cyclase" evidence="2">
    <location>
        <begin position="5"/>
        <end position="112"/>
    </location>
</feature>
<dbReference type="Pfam" id="PF00211">
    <property type="entry name" value="Guanylate_cyc"/>
    <property type="match status" value="1"/>
</dbReference>